<dbReference type="InterPro" id="IPR050792">
    <property type="entry name" value="ADP-ribosylglycohydrolase"/>
</dbReference>
<keyword evidence="3" id="KW-1185">Reference proteome</keyword>
<sequence>MGGSHLDYELWYKRVYGSLIGLSVGDALGAPTEGLALEEIREKYGWISDFVNDDPVGTDDTEYTMLTAKIILKYGNKLTYEDMTREWTKYLVSQEGGFKGGGFSEVEAIFNLRKGMDAPATGVDNHQMWSDGVAMRISPIGIYCAGHPEEAARLAEIEARVSHDRDGVYCGQAVSASIAYAMTGDDWQKVIETGMNNIPKDSWTYRKINEAVEIGTKYTDIQDAIEELYNKISIFYYPWADMGPEAIPLAYGVFAAAKGEYIPAVLGGVNIGRDSDTIAAMNGAMAGALHGADAVPKNWQDRINIIRGRCVLAMKDIDVRDIARDLTNVIIGGKE</sequence>
<dbReference type="InterPro" id="IPR005502">
    <property type="entry name" value="Ribosyl_crysJ1"/>
</dbReference>
<feature type="binding site" evidence="1">
    <location>
        <position position="277"/>
    </location>
    <ligand>
        <name>Mg(2+)</name>
        <dbReference type="ChEBI" id="CHEBI:18420"/>
        <label>1</label>
    </ligand>
</feature>
<dbReference type="Pfam" id="PF03747">
    <property type="entry name" value="ADP_ribosyl_GH"/>
    <property type="match status" value="1"/>
</dbReference>
<evidence type="ECO:0000313" key="2">
    <source>
        <dbReference type="EMBL" id="KON86193.1"/>
    </source>
</evidence>
<keyword evidence="1" id="KW-0460">Magnesium</keyword>
<protein>
    <submittedName>
        <fullName evidence="2">Crystallin J1</fullName>
    </submittedName>
</protein>
<dbReference type="InterPro" id="IPR036705">
    <property type="entry name" value="Ribosyl_crysJ1_sf"/>
</dbReference>
<dbReference type="PANTHER" id="PTHR16222:SF12">
    <property type="entry name" value="ADP-RIBOSYLGLYCOHYDROLASE-RELATED"/>
    <property type="match status" value="1"/>
</dbReference>
<organism evidence="2 3">
    <name type="scientific">Sporosarcina globispora</name>
    <name type="common">Bacillus globisporus</name>
    <dbReference type="NCBI Taxonomy" id="1459"/>
    <lineage>
        <taxon>Bacteria</taxon>
        <taxon>Bacillati</taxon>
        <taxon>Bacillota</taxon>
        <taxon>Bacilli</taxon>
        <taxon>Bacillales</taxon>
        <taxon>Caryophanaceae</taxon>
        <taxon>Sporosarcina</taxon>
    </lineage>
</organism>
<feature type="binding site" evidence="1">
    <location>
        <position position="58"/>
    </location>
    <ligand>
        <name>Mg(2+)</name>
        <dbReference type="ChEBI" id="CHEBI:18420"/>
        <label>1</label>
    </ligand>
</feature>
<dbReference type="GO" id="GO:0046872">
    <property type="term" value="F:metal ion binding"/>
    <property type="evidence" value="ECO:0007669"/>
    <property type="project" value="UniProtKB-KW"/>
</dbReference>
<feature type="binding site" evidence="1">
    <location>
        <position position="276"/>
    </location>
    <ligand>
        <name>Mg(2+)</name>
        <dbReference type="ChEBI" id="CHEBI:18420"/>
        <label>1</label>
    </ligand>
</feature>
<name>A0A0M0G8V0_SPOGL</name>
<evidence type="ECO:0000256" key="1">
    <source>
        <dbReference type="PIRSR" id="PIRSR605502-1"/>
    </source>
</evidence>
<feature type="binding site" evidence="1">
    <location>
        <position position="60"/>
    </location>
    <ligand>
        <name>Mg(2+)</name>
        <dbReference type="ChEBI" id="CHEBI:18420"/>
        <label>1</label>
    </ligand>
</feature>
<dbReference type="Gene3D" id="1.10.4080.10">
    <property type="entry name" value="ADP-ribosylation/Crystallin J1"/>
    <property type="match status" value="1"/>
</dbReference>
<dbReference type="PATRIC" id="fig|1459.3.peg.981"/>
<evidence type="ECO:0000313" key="3">
    <source>
        <dbReference type="Proteomes" id="UP000037109"/>
    </source>
</evidence>
<dbReference type="EMBL" id="LGUF01000007">
    <property type="protein sequence ID" value="KON86193.1"/>
    <property type="molecule type" value="Genomic_DNA"/>
</dbReference>
<comment type="caution">
    <text evidence="2">The sequence shown here is derived from an EMBL/GenBank/DDBJ whole genome shotgun (WGS) entry which is preliminary data.</text>
</comment>
<dbReference type="PANTHER" id="PTHR16222">
    <property type="entry name" value="ADP-RIBOSYLGLYCOHYDROLASE"/>
    <property type="match status" value="1"/>
</dbReference>
<reference evidence="3" key="1">
    <citation type="submission" date="2015-07" db="EMBL/GenBank/DDBJ databases">
        <title>Fjat-10036 dsm4.</title>
        <authorList>
            <person name="Liu B."/>
            <person name="Wang J."/>
            <person name="Zhu Y."/>
            <person name="Liu G."/>
            <person name="Chen Q."/>
            <person name="Chen Z."/>
            <person name="Lan J."/>
            <person name="Che J."/>
            <person name="Ge C."/>
            <person name="Shi H."/>
            <person name="Pan Z."/>
            <person name="Liu X."/>
        </authorList>
    </citation>
    <scope>NUCLEOTIDE SEQUENCE [LARGE SCALE GENOMIC DNA]</scope>
    <source>
        <strain evidence="3">DSM 4</strain>
    </source>
</reference>
<dbReference type="AlphaFoldDB" id="A0A0M0G8V0"/>
<feature type="binding site" evidence="1">
    <location>
        <position position="59"/>
    </location>
    <ligand>
        <name>Mg(2+)</name>
        <dbReference type="ChEBI" id="CHEBI:18420"/>
        <label>1</label>
    </ligand>
</feature>
<comment type="cofactor">
    <cofactor evidence="1">
        <name>Mg(2+)</name>
        <dbReference type="ChEBI" id="CHEBI:18420"/>
    </cofactor>
    <text evidence="1">Binds 2 magnesium ions per subunit.</text>
</comment>
<dbReference type="STRING" id="1459.AF332_04710"/>
<gene>
    <name evidence="2" type="ORF">AF332_04710</name>
</gene>
<feature type="binding site" evidence="1">
    <location>
        <position position="274"/>
    </location>
    <ligand>
        <name>Mg(2+)</name>
        <dbReference type="ChEBI" id="CHEBI:18420"/>
        <label>1</label>
    </ligand>
</feature>
<proteinExistence type="predicted"/>
<keyword evidence="1" id="KW-0479">Metal-binding</keyword>
<dbReference type="Proteomes" id="UP000037109">
    <property type="component" value="Unassembled WGS sequence"/>
</dbReference>
<dbReference type="SUPFAM" id="SSF101478">
    <property type="entry name" value="ADP-ribosylglycohydrolase"/>
    <property type="match status" value="1"/>
</dbReference>
<accession>A0A0M0G8V0</accession>